<feature type="domain" description="NB-ARC" evidence="1">
    <location>
        <begin position="197"/>
        <end position="314"/>
    </location>
</feature>
<evidence type="ECO:0000259" key="1">
    <source>
        <dbReference type="Pfam" id="PF00931"/>
    </source>
</evidence>
<dbReference type="SUPFAM" id="SSF52540">
    <property type="entry name" value="P-loop containing nucleoside triphosphate hydrolases"/>
    <property type="match status" value="1"/>
</dbReference>
<dbReference type="PANTHER" id="PTHR47691">
    <property type="entry name" value="REGULATOR-RELATED"/>
    <property type="match status" value="1"/>
</dbReference>
<dbReference type="Proteomes" id="UP000018683">
    <property type="component" value="Unassembled WGS sequence"/>
</dbReference>
<comment type="caution">
    <text evidence="2">The sequence shown here is derived from an EMBL/GenBank/DDBJ whole genome shotgun (WGS) entry which is preliminary data.</text>
</comment>
<organism evidence="2 3">
    <name type="scientific">[Ruminococcus] lactaris CC59_002D</name>
    <dbReference type="NCBI Taxonomy" id="1073376"/>
    <lineage>
        <taxon>Bacteria</taxon>
        <taxon>Bacillati</taxon>
        <taxon>Bacillota</taxon>
        <taxon>Clostridia</taxon>
        <taxon>Lachnospirales</taxon>
        <taxon>Lachnospiraceae</taxon>
        <taxon>Mediterraneibacter</taxon>
    </lineage>
</organism>
<dbReference type="PATRIC" id="fig|1073376.3.peg.2665"/>
<dbReference type="InterPro" id="IPR027417">
    <property type="entry name" value="P-loop_NTPase"/>
</dbReference>
<dbReference type="HOGENOM" id="CLU_020530_0_0_9"/>
<name>V8BKM1_9FIRM</name>
<dbReference type="Gene3D" id="3.40.50.300">
    <property type="entry name" value="P-loop containing nucleotide triphosphate hydrolases"/>
    <property type="match status" value="1"/>
</dbReference>
<dbReference type="EMBL" id="AZJE01000038">
    <property type="protein sequence ID" value="ETD15713.1"/>
    <property type="molecule type" value="Genomic_DNA"/>
</dbReference>
<sequence>MKGELPLDRCDFSSISTYLKNHISESNQMSQPDFLYELFEDFMNDPANEDFSMDNGLVCRWLTGQAKISPKISSYYSKSGNQKKLAETIHQNLLPLIPDCNMAMQDIYTLFMQDDTISDAKKKNLASLYKPASSRLLFLAKLISFGMERQFVKRDTRNQKLIAGGALSPIVLDYIMDSEVPKPCRHFLGRDKELEELHAMLEENLHVFLYGIAGIGKSELAKAYAKQYKKHYTNILYVEYTGDLHQDITDMDFIDDPPEISEQKRFQRHNRFLRSLKSDTLLIMDNFNVTATQDIFLSVVLKYRCQILFTTRSNLNEYCTFQLKEINDINTLFQLTSIFYSDADKHRSTVEKIIETVHYHTFAVELAAKLLENGISTPNQLLAKLQEERASLDNEDKIRIIKDGQSSKATYYSHIHTLFSLYALSQKQQDIMCNLCFLPSTGISARIFAKWLELPTLNEINDLIETGFVQTTTRHTISLHPMIQEIALSETKPSVNICHILLDSLQKICLMHGIEVDYYKKLFQTIGNIIELIEKDDMPKYLLFLENVFPYMDNYNYQKGMREIIQELKNLLKHKDIGTDSDRALLLDFQATLEIKPEKAIKLEKDAIALIKEITEENAHLASNLHSNLGGLYRMNGYPDLAREHMEKGLFLLEQYNLLYTHDGIPQFTNYAMFLAEQQAPEKGISVLQKLSKGIKEYNSDCCLDYATVQESLATIYLMTANLPKAKTHFKRACKIYEKIWADEPEMIKAKYQEIQELYPQIGFSIEKTLSGLLTK</sequence>
<dbReference type="GO" id="GO:0043531">
    <property type="term" value="F:ADP binding"/>
    <property type="evidence" value="ECO:0007669"/>
    <property type="project" value="InterPro"/>
</dbReference>
<dbReference type="Gene3D" id="1.25.40.10">
    <property type="entry name" value="Tetratricopeptide repeat domain"/>
    <property type="match status" value="1"/>
</dbReference>
<dbReference type="STRING" id="1073376.HMPREF1202_02595"/>
<dbReference type="PANTHER" id="PTHR47691:SF3">
    <property type="entry name" value="HTH-TYPE TRANSCRIPTIONAL REGULATOR RV0890C-RELATED"/>
    <property type="match status" value="1"/>
</dbReference>
<proteinExistence type="predicted"/>
<accession>V8BKM1</accession>
<dbReference type="Pfam" id="PF00931">
    <property type="entry name" value="NB-ARC"/>
    <property type="match status" value="1"/>
</dbReference>
<dbReference type="AlphaFoldDB" id="V8BKM1"/>
<evidence type="ECO:0000313" key="2">
    <source>
        <dbReference type="EMBL" id="ETD15713.1"/>
    </source>
</evidence>
<gene>
    <name evidence="2" type="ORF">HMPREF1202_02595</name>
</gene>
<dbReference type="InterPro" id="IPR011990">
    <property type="entry name" value="TPR-like_helical_dom_sf"/>
</dbReference>
<evidence type="ECO:0000313" key="3">
    <source>
        <dbReference type="Proteomes" id="UP000018683"/>
    </source>
</evidence>
<dbReference type="SUPFAM" id="SSF48452">
    <property type="entry name" value="TPR-like"/>
    <property type="match status" value="1"/>
</dbReference>
<reference evidence="2 3" key="1">
    <citation type="submission" date="2013-10" db="EMBL/GenBank/DDBJ databases">
        <title>The Genome Sequence of Ruminococcus lactaris CC59_002D.</title>
        <authorList>
            <consortium name="The Broad Institute Genomics Platform"/>
            <person name="Earl A."/>
            <person name="Allen-Vercoe E."/>
            <person name="Daigneault M."/>
            <person name="Young S.K."/>
            <person name="Zeng Q."/>
            <person name="Gargeya S."/>
            <person name="Fitzgerald M."/>
            <person name="Abouelleil A."/>
            <person name="Alvarado L."/>
            <person name="Chapman S.B."/>
            <person name="Gainer-Dewar J."/>
            <person name="Goldberg J."/>
            <person name="Griggs A."/>
            <person name="Gujja S."/>
            <person name="Hansen M."/>
            <person name="Howarth C."/>
            <person name="Imamovic A."/>
            <person name="Ireland A."/>
            <person name="Larimer J."/>
            <person name="McCowan C."/>
            <person name="Murphy C."/>
            <person name="Pearson M."/>
            <person name="Poon T.W."/>
            <person name="Priest M."/>
            <person name="Roberts A."/>
            <person name="Saif S."/>
            <person name="Shea T."/>
            <person name="Sykes S."/>
            <person name="Wortman J."/>
            <person name="Nusbaum C."/>
            <person name="Birren B."/>
        </authorList>
    </citation>
    <scope>NUCLEOTIDE SEQUENCE [LARGE SCALE GENOMIC DNA]</scope>
    <source>
        <strain evidence="2 3">CC59_002D</strain>
    </source>
</reference>
<dbReference type="InterPro" id="IPR002182">
    <property type="entry name" value="NB-ARC"/>
</dbReference>
<protein>
    <recommendedName>
        <fullName evidence="1">NB-ARC domain-containing protein</fullName>
    </recommendedName>
</protein>